<reference evidence="2 4" key="1">
    <citation type="submission" date="2018-08" db="EMBL/GenBank/DDBJ databases">
        <title>Crown Gall in kiwifruit.</title>
        <authorList>
            <person name="Visnovsky S.B."/>
            <person name="Pitman A.R."/>
        </authorList>
    </citation>
    <scope>NUCLEOTIDE SEQUENCE [LARGE SCALE GENOMIC DNA]</scope>
    <source>
        <strain evidence="2 4">SBV_302_78_2</strain>
    </source>
</reference>
<dbReference type="InterPro" id="IPR011991">
    <property type="entry name" value="ArsR-like_HTH"/>
</dbReference>
<dbReference type="PANTHER" id="PTHR38600">
    <property type="entry name" value="TRANSCRIPTIONAL REGULATORY PROTEIN"/>
    <property type="match status" value="1"/>
</dbReference>
<dbReference type="PANTHER" id="PTHR38600:SF2">
    <property type="entry name" value="SLL0088 PROTEIN"/>
    <property type="match status" value="1"/>
</dbReference>
<dbReference type="NCBIfam" id="NF033788">
    <property type="entry name" value="HTH_metalloreg"/>
    <property type="match status" value="1"/>
</dbReference>
<dbReference type="EMBL" id="QRFF01000012">
    <property type="protein sequence ID" value="KAA3497899.1"/>
    <property type="molecule type" value="Genomic_DNA"/>
</dbReference>
<gene>
    <name evidence="3" type="ORF">DXM27_17255</name>
    <name evidence="2" type="ORF">DXM27_25300</name>
</gene>
<dbReference type="Pfam" id="PF12840">
    <property type="entry name" value="HTH_20"/>
    <property type="match status" value="1"/>
</dbReference>
<dbReference type="InterPro" id="IPR036390">
    <property type="entry name" value="WH_DNA-bd_sf"/>
</dbReference>
<name>A0AA88EV11_RHIRH</name>
<dbReference type="InterPro" id="IPR036388">
    <property type="entry name" value="WH-like_DNA-bd_sf"/>
</dbReference>
<dbReference type="InterPro" id="IPR001845">
    <property type="entry name" value="HTH_ArsR_DNA-bd_dom"/>
</dbReference>
<dbReference type="SMART" id="SM00418">
    <property type="entry name" value="HTH_ARSR"/>
    <property type="match status" value="1"/>
</dbReference>
<comment type="caution">
    <text evidence="2">The sequence shown here is derived from an EMBL/GenBank/DDBJ whole genome shotgun (WGS) entry which is preliminary data.</text>
</comment>
<evidence type="ECO:0000313" key="2">
    <source>
        <dbReference type="EMBL" id="KAA3497899.1"/>
    </source>
</evidence>
<organism evidence="2 4">
    <name type="scientific">Rhizobium rhizogenes</name>
    <name type="common">Agrobacterium rhizogenes</name>
    <dbReference type="NCBI Taxonomy" id="359"/>
    <lineage>
        <taxon>Bacteria</taxon>
        <taxon>Pseudomonadati</taxon>
        <taxon>Pseudomonadota</taxon>
        <taxon>Alphaproteobacteria</taxon>
        <taxon>Hyphomicrobiales</taxon>
        <taxon>Rhizobiaceae</taxon>
        <taxon>Rhizobium/Agrobacterium group</taxon>
        <taxon>Rhizobium</taxon>
    </lineage>
</organism>
<dbReference type="SUPFAM" id="SSF46785">
    <property type="entry name" value="Winged helix' DNA-binding domain"/>
    <property type="match status" value="1"/>
</dbReference>
<dbReference type="PROSITE" id="PS50987">
    <property type="entry name" value="HTH_ARSR_2"/>
    <property type="match status" value="1"/>
</dbReference>
<dbReference type="GO" id="GO:0003700">
    <property type="term" value="F:DNA-binding transcription factor activity"/>
    <property type="evidence" value="ECO:0007669"/>
    <property type="project" value="InterPro"/>
</dbReference>
<dbReference type="PRINTS" id="PR00778">
    <property type="entry name" value="HTHARSR"/>
</dbReference>
<dbReference type="EMBL" id="QRFF01000004">
    <property type="protein sequence ID" value="KAA3500930.1"/>
    <property type="molecule type" value="Genomic_DNA"/>
</dbReference>
<dbReference type="AlphaFoldDB" id="A0AA88EV11"/>
<feature type="domain" description="HTH arsR-type" evidence="1">
    <location>
        <begin position="5"/>
        <end position="99"/>
    </location>
</feature>
<dbReference type="Gene3D" id="1.10.10.10">
    <property type="entry name" value="Winged helix-like DNA-binding domain superfamily/Winged helix DNA-binding domain"/>
    <property type="match status" value="1"/>
</dbReference>
<protein>
    <submittedName>
        <fullName evidence="2">Transcriptional regulator</fullName>
    </submittedName>
</protein>
<accession>A0AA88EV11</accession>
<proteinExistence type="predicted"/>
<evidence type="ECO:0000313" key="3">
    <source>
        <dbReference type="EMBL" id="KAA3500930.1"/>
    </source>
</evidence>
<evidence type="ECO:0000313" key="4">
    <source>
        <dbReference type="Proteomes" id="UP000473658"/>
    </source>
</evidence>
<sequence length="125" mass="14265">MIVSLMENYSAALDDIFQSLADPTRRAVILRLGGGEASIGTLAEPFDMALPSFMKHIRQLEEAGLIVTRKQGRVRFCSLEKQRFSMLDGWLSQQRAIWEGRTDRLEQFVMAQKDMAATRKRENDT</sequence>
<evidence type="ECO:0000259" key="1">
    <source>
        <dbReference type="PROSITE" id="PS50987"/>
    </source>
</evidence>
<dbReference type="Proteomes" id="UP000473658">
    <property type="component" value="Unassembled WGS sequence"/>
</dbReference>
<dbReference type="CDD" id="cd00090">
    <property type="entry name" value="HTH_ARSR"/>
    <property type="match status" value="1"/>
</dbReference>